<dbReference type="Pfam" id="PF01423">
    <property type="entry name" value="LSM"/>
    <property type="match status" value="1"/>
</dbReference>
<feature type="domain" description="Sm" evidence="12">
    <location>
        <begin position="2"/>
        <end position="75"/>
    </location>
</feature>
<evidence type="ECO:0000256" key="9">
    <source>
        <dbReference type="ARBA" id="ARBA00067757"/>
    </source>
</evidence>
<dbReference type="SMART" id="SM00651">
    <property type="entry name" value="Sm"/>
    <property type="match status" value="1"/>
</dbReference>
<evidence type="ECO:0000313" key="13">
    <source>
        <dbReference type="EMBL" id="VVC32124.1"/>
    </source>
</evidence>
<dbReference type="GO" id="GO:0005681">
    <property type="term" value="C:spliceosomal complex"/>
    <property type="evidence" value="ECO:0007669"/>
    <property type="project" value="UniProtKB-UniRule"/>
</dbReference>
<protein>
    <recommendedName>
        <fullName evidence="9 10">U6 snRNA-associated Sm-like protein LSm4</fullName>
    </recommendedName>
</protein>
<dbReference type="InterPro" id="IPR027141">
    <property type="entry name" value="LSm4/Sm_D1/D3"/>
</dbReference>
<dbReference type="FunFam" id="2.30.30.100:FF:000005">
    <property type="entry name" value="U6 snRNA-associated Sm-like protein LSm4"/>
    <property type="match status" value="1"/>
</dbReference>
<name>A0A5E4ML55_9HEMI</name>
<reference evidence="13 14" key="1">
    <citation type="submission" date="2019-08" db="EMBL/GenBank/DDBJ databases">
        <authorList>
            <person name="Alioto T."/>
            <person name="Alioto T."/>
            <person name="Gomez Garrido J."/>
        </authorList>
    </citation>
    <scope>NUCLEOTIDE SEQUENCE [LARGE SCALE GENOMIC DNA]</scope>
</reference>
<dbReference type="InterPro" id="IPR034101">
    <property type="entry name" value="Lsm4"/>
</dbReference>
<dbReference type="OrthoDB" id="747253at2759"/>
<evidence type="ECO:0000256" key="8">
    <source>
        <dbReference type="ARBA" id="ARBA00023274"/>
    </source>
</evidence>
<feature type="region of interest" description="Disordered" evidence="11">
    <location>
        <begin position="87"/>
        <end position="133"/>
    </location>
</feature>
<feature type="compositionally biased region" description="Basic and acidic residues" evidence="11">
    <location>
        <begin position="87"/>
        <end position="96"/>
    </location>
</feature>
<keyword evidence="8 10" id="KW-0687">Ribonucleoprotein</keyword>
<accession>A0A5E4ML55</accession>
<dbReference type="InterPro" id="IPR001163">
    <property type="entry name" value="Sm_dom_euk/arc"/>
</dbReference>
<evidence type="ECO:0000256" key="10">
    <source>
        <dbReference type="RuleBase" id="RU365049"/>
    </source>
</evidence>
<comment type="subunit">
    <text evidence="10">LSm subunits form a heteromer with a doughnut shape.</text>
</comment>
<comment type="subcellular location">
    <subcellularLocation>
        <location evidence="1 10">Nucleus</location>
    </subcellularLocation>
</comment>
<organism evidence="13 14">
    <name type="scientific">Cinara cedri</name>
    <dbReference type="NCBI Taxonomy" id="506608"/>
    <lineage>
        <taxon>Eukaryota</taxon>
        <taxon>Metazoa</taxon>
        <taxon>Ecdysozoa</taxon>
        <taxon>Arthropoda</taxon>
        <taxon>Hexapoda</taxon>
        <taxon>Insecta</taxon>
        <taxon>Pterygota</taxon>
        <taxon>Neoptera</taxon>
        <taxon>Paraneoptera</taxon>
        <taxon>Hemiptera</taxon>
        <taxon>Sternorrhyncha</taxon>
        <taxon>Aphidomorpha</taxon>
        <taxon>Aphidoidea</taxon>
        <taxon>Aphididae</taxon>
        <taxon>Lachninae</taxon>
        <taxon>Cinara</taxon>
    </lineage>
</organism>
<keyword evidence="4 10" id="KW-0747">Spliceosome</keyword>
<dbReference type="GO" id="GO:0000398">
    <property type="term" value="P:mRNA splicing, via spliceosome"/>
    <property type="evidence" value="ECO:0007669"/>
    <property type="project" value="InterPro"/>
</dbReference>
<dbReference type="GO" id="GO:0000956">
    <property type="term" value="P:nuclear-transcribed mRNA catabolic process"/>
    <property type="evidence" value="ECO:0007669"/>
    <property type="project" value="UniProtKB-UniRule"/>
</dbReference>
<dbReference type="CDD" id="cd01723">
    <property type="entry name" value="LSm4"/>
    <property type="match status" value="1"/>
</dbReference>
<proteinExistence type="inferred from homology"/>
<evidence type="ECO:0000256" key="3">
    <source>
        <dbReference type="ARBA" id="ARBA00022664"/>
    </source>
</evidence>
<keyword evidence="3 10" id="KW-0507">mRNA processing</keyword>
<evidence type="ECO:0000256" key="5">
    <source>
        <dbReference type="ARBA" id="ARBA00022884"/>
    </source>
</evidence>
<dbReference type="Proteomes" id="UP000325440">
    <property type="component" value="Unassembled WGS sequence"/>
</dbReference>
<gene>
    <name evidence="10" type="primary">LSM4</name>
    <name evidence="13" type="ORF">CINCED_3A024822</name>
</gene>
<evidence type="ECO:0000256" key="7">
    <source>
        <dbReference type="ARBA" id="ARBA00023242"/>
    </source>
</evidence>
<evidence type="ECO:0000259" key="12">
    <source>
        <dbReference type="PROSITE" id="PS52002"/>
    </source>
</evidence>
<keyword evidence="14" id="KW-1185">Reference proteome</keyword>
<evidence type="ECO:0000256" key="1">
    <source>
        <dbReference type="ARBA" id="ARBA00004123"/>
    </source>
</evidence>
<evidence type="ECO:0000313" key="14">
    <source>
        <dbReference type="Proteomes" id="UP000325440"/>
    </source>
</evidence>
<dbReference type="GO" id="GO:0003723">
    <property type="term" value="F:RNA binding"/>
    <property type="evidence" value="ECO:0007669"/>
    <property type="project" value="UniProtKB-KW"/>
</dbReference>
<evidence type="ECO:0000256" key="4">
    <source>
        <dbReference type="ARBA" id="ARBA00022728"/>
    </source>
</evidence>
<dbReference type="PROSITE" id="PS52002">
    <property type="entry name" value="SM"/>
    <property type="match status" value="1"/>
</dbReference>
<feature type="compositionally biased region" description="Low complexity" evidence="11">
    <location>
        <begin position="118"/>
        <end position="133"/>
    </location>
</feature>
<dbReference type="EMBL" id="CABPRJ010000953">
    <property type="protein sequence ID" value="VVC32124.1"/>
    <property type="molecule type" value="Genomic_DNA"/>
</dbReference>
<keyword evidence="5 10" id="KW-0694">RNA-binding</keyword>
<dbReference type="AlphaFoldDB" id="A0A5E4ML55"/>
<dbReference type="Gene3D" id="2.30.30.100">
    <property type="match status" value="1"/>
</dbReference>
<evidence type="ECO:0000256" key="11">
    <source>
        <dbReference type="SAM" id="MobiDB-lite"/>
    </source>
</evidence>
<evidence type="ECO:0000256" key="6">
    <source>
        <dbReference type="ARBA" id="ARBA00023187"/>
    </source>
</evidence>
<dbReference type="GO" id="GO:0120115">
    <property type="term" value="C:Lsm2-8 complex"/>
    <property type="evidence" value="ECO:0007669"/>
    <property type="project" value="UniProtKB-ARBA"/>
</dbReference>
<comment type="function">
    <text evidence="10">Binds specifically to the 3'-terminal U-tract of U6 snRNA.</text>
</comment>
<dbReference type="InterPro" id="IPR010920">
    <property type="entry name" value="LSM_dom_sf"/>
</dbReference>
<dbReference type="PANTHER" id="PTHR23338">
    <property type="entry name" value="SMALL NUCLEAR RIBONUCLEOPROTEIN SM"/>
    <property type="match status" value="1"/>
</dbReference>
<dbReference type="InterPro" id="IPR047575">
    <property type="entry name" value="Sm"/>
</dbReference>
<keyword evidence="6 10" id="KW-0508">mRNA splicing</keyword>
<feature type="compositionally biased region" description="Gly residues" evidence="11">
    <location>
        <begin position="103"/>
        <end position="117"/>
    </location>
</feature>
<sequence>MLPLSLLKTAQNHPMLVELKNGETYNGHLVTCDSWMNINLREVICTSKDGDRFWRLPECYIRGSMIKYLRIPDEIFDMVKEDIVINKARGRTDNQKNRAPRGGRQGFGGRGGSGNNRGAGQQQRGGSNKFRGK</sequence>
<evidence type="ECO:0000256" key="2">
    <source>
        <dbReference type="ARBA" id="ARBA00006850"/>
    </source>
</evidence>
<comment type="similarity">
    <text evidence="2 10">Belongs to the snRNP Sm proteins family.</text>
</comment>
<keyword evidence="7 10" id="KW-0539">Nucleus</keyword>
<dbReference type="SUPFAM" id="SSF50182">
    <property type="entry name" value="Sm-like ribonucleoproteins"/>
    <property type="match status" value="1"/>
</dbReference>